<dbReference type="AlphaFoldDB" id="K9YSD3"/>
<dbReference type="PATRIC" id="fig|13035.3.peg.255"/>
<feature type="domain" description="RRXRR" evidence="1">
    <location>
        <begin position="4"/>
        <end position="166"/>
    </location>
</feature>
<evidence type="ECO:0000313" key="2">
    <source>
        <dbReference type="EMBL" id="AFZ49028.1"/>
    </source>
</evidence>
<sequence length="365" mass="41620">MYRVPVISKDGKPLMPTKSSRARRWLNEGKAVVYKNDLHSFAVQLTIDSGKETQPIAVGIDPGKHYSGIGVQSSKATLFTAHLELPFQRVKNRMETRAMMRRSRRGRRINRKLPFDQRAHRQKRFNNRCGHKLPPSIKANRQLEYRVVKELSQLFPISSIIYEIVKARGDQGFSPVMVGQKVITEQWLPSIAPVTIKHGWETAKRRDTLGLEKDRNKSSQTPATHAVDGVALASYQFLKYKYLKGDKGWFEGSVEITNAPFSVIKRPPISRRQLHLMLPAKDAVRRKYGGTVTRHNVRKGDYVETERKGVKFRGWVSGDTKTQVSVSDFDWKRLGQFSAKNTQVLKRSTNLIVNTLNGGRAFLSH</sequence>
<reference evidence="2" key="1">
    <citation type="submission" date="2012-04" db="EMBL/GenBank/DDBJ databases">
        <title>Finished genome of Dactylococcopsis salina PCC 8305.</title>
        <authorList>
            <consortium name="US DOE Joint Genome Institute"/>
            <person name="Gugger M."/>
            <person name="Coursin T."/>
            <person name="Rippka R."/>
            <person name="Tandeau De Marsac N."/>
            <person name="Huntemann M."/>
            <person name="Wei C.-L."/>
            <person name="Han J."/>
            <person name="Detter J.C."/>
            <person name="Han C."/>
            <person name="Tapia R."/>
            <person name="Daligault H."/>
            <person name="Chen A."/>
            <person name="Krypides N."/>
            <person name="Mavromatis K."/>
            <person name="Markowitz V."/>
            <person name="Szeto E."/>
            <person name="Ivanova N."/>
            <person name="Ovchinnikova G."/>
            <person name="Pagani I."/>
            <person name="Pati A."/>
            <person name="Goodwin L."/>
            <person name="Peters L."/>
            <person name="Pitluck S."/>
            <person name="Woyke T."/>
            <person name="Kerfeld C."/>
        </authorList>
    </citation>
    <scope>NUCLEOTIDE SEQUENCE [LARGE SCALE GENOMIC DNA]</scope>
    <source>
        <strain evidence="2">PCC 8305</strain>
    </source>
</reference>
<keyword evidence="3" id="KW-1185">Reference proteome</keyword>
<protein>
    <recommendedName>
        <fullName evidence="1">RRXRR domain-containing protein</fullName>
    </recommendedName>
</protein>
<dbReference type="HOGENOM" id="CLU_046248_1_0_3"/>
<accession>K9YSD3</accession>
<evidence type="ECO:0000259" key="1">
    <source>
        <dbReference type="Pfam" id="PF14239"/>
    </source>
</evidence>
<organism evidence="2 3">
    <name type="scientific">Dactylococcopsis salina (strain PCC 8305)</name>
    <name type="common">Myxobactron salinum</name>
    <dbReference type="NCBI Taxonomy" id="13035"/>
    <lineage>
        <taxon>Bacteria</taxon>
        <taxon>Bacillati</taxon>
        <taxon>Cyanobacteriota</taxon>
        <taxon>Cyanophyceae</taxon>
        <taxon>Nodosilineales</taxon>
        <taxon>Cymatolegaceae</taxon>
        <taxon>Dactylococcopsis</taxon>
    </lineage>
</organism>
<dbReference type="Pfam" id="PF14239">
    <property type="entry name" value="RRXRR"/>
    <property type="match status" value="1"/>
</dbReference>
<dbReference type="STRING" id="13035.Dacsa_0220"/>
<name>K9YSD3_DACS8</name>
<dbReference type="EMBL" id="CP003944">
    <property type="protein sequence ID" value="AFZ49028.1"/>
    <property type="molecule type" value="Genomic_DNA"/>
</dbReference>
<evidence type="ECO:0000313" key="3">
    <source>
        <dbReference type="Proteomes" id="UP000010482"/>
    </source>
</evidence>
<dbReference type="RefSeq" id="WP_015228041.1">
    <property type="nucleotide sequence ID" value="NC_019780.1"/>
</dbReference>
<dbReference type="InterPro" id="IPR025938">
    <property type="entry name" value="RRXRR_dom"/>
</dbReference>
<proteinExistence type="predicted"/>
<dbReference type="Proteomes" id="UP000010482">
    <property type="component" value="Chromosome"/>
</dbReference>
<dbReference type="eggNOG" id="COG1403">
    <property type="taxonomic scope" value="Bacteria"/>
</dbReference>
<gene>
    <name evidence="2" type="ORF">Dacsa_0220</name>
</gene>
<dbReference type="KEGG" id="dsl:Dacsa_0220"/>
<dbReference type="OrthoDB" id="425637at2"/>